<evidence type="ECO:0000313" key="2">
    <source>
        <dbReference type="EMBL" id="ADL50057.1"/>
    </source>
</evidence>
<dbReference type="PROSITE" id="PS51257">
    <property type="entry name" value="PROKAR_LIPOPROTEIN"/>
    <property type="match status" value="1"/>
</dbReference>
<dbReference type="Proteomes" id="UP000002730">
    <property type="component" value="Chromosome"/>
</dbReference>
<feature type="signal peptide" evidence="1">
    <location>
        <begin position="1"/>
        <end position="25"/>
    </location>
</feature>
<organism evidence="2 3">
    <name type="scientific">Clostridium cellulovorans (strain ATCC 35296 / DSM 3052 / OCM 3 / 743B)</name>
    <dbReference type="NCBI Taxonomy" id="573061"/>
    <lineage>
        <taxon>Bacteria</taxon>
        <taxon>Bacillati</taxon>
        <taxon>Bacillota</taxon>
        <taxon>Clostridia</taxon>
        <taxon>Eubacteriales</taxon>
        <taxon>Clostridiaceae</taxon>
        <taxon>Clostridium</taxon>
    </lineage>
</organism>
<dbReference type="OrthoDB" id="1924904at2"/>
<dbReference type="AlphaFoldDB" id="D9SPK8"/>
<dbReference type="HOGENOM" id="CLU_173862_0_0_9"/>
<evidence type="ECO:0000313" key="3">
    <source>
        <dbReference type="Proteomes" id="UP000002730"/>
    </source>
</evidence>
<evidence type="ECO:0000256" key="1">
    <source>
        <dbReference type="SAM" id="SignalP"/>
    </source>
</evidence>
<dbReference type="eggNOG" id="ENOG5030FNV">
    <property type="taxonomic scope" value="Bacteria"/>
</dbReference>
<sequence length="105" mass="11765">MKKFILKFFFVLCLIFSCFSVSTMAQVPDLTEGLHKADNFNLSKDKPHYIQNTSPDSSAYVLILDGNENLQQTIRLKPQSAKYKLVPLEPGARIVIFGNGIVSIT</sequence>
<name>D9SPK8_CLOC7</name>
<reference evidence="2 3" key="1">
    <citation type="submission" date="2010-08" db="EMBL/GenBank/DDBJ databases">
        <title>Complete sequence of Clostridium cellulovorans 743B.</title>
        <authorList>
            <consortium name="US DOE Joint Genome Institute"/>
            <person name="Lucas S."/>
            <person name="Copeland A."/>
            <person name="Lapidus A."/>
            <person name="Cheng J.-F."/>
            <person name="Bruce D."/>
            <person name="Goodwin L."/>
            <person name="Pitluck S."/>
            <person name="Chertkov O."/>
            <person name="Detter J.C."/>
            <person name="Han C."/>
            <person name="Tapia R."/>
            <person name="Land M."/>
            <person name="Hauser L."/>
            <person name="Chang Y.-J."/>
            <person name="Jeffries C."/>
            <person name="Kyrpides N."/>
            <person name="Ivanova N."/>
            <person name="Mikhailova N."/>
            <person name="Hemme C.L."/>
            <person name="Woyke T."/>
        </authorList>
    </citation>
    <scope>NUCLEOTIDE SEQUENCE [LARGE SCALE GENOMIC DNA]</scope>
    <source>
        <strain evidence="3">ATCC 35296 / DSM 3052 / OCM 3 / 743B</strain>
    </source>
</reference>
<accession>D9SPK8</accession>
<keyword evidence="1" id="KW-0732">Signal</keyword>
<dbReference type="KEGG" id="ccb:Clocel_0275"/>
<gene>
    <name evidence="2" type="ordered locus">Clocel_0275</name>
</gene>
<keyword evidence="3" id="KW-1185">Reference proteome</keyword>
<protein>
    <submittedName>
        <fullName evidence="2">Uncharacterized protein</fullName>
    </submittedName>
</protein>
<feature type="chain" id="PRO_5038386814" evidence="1">
    <location>
        <begin position="26"/>
        <end position="105"/>
    </location>
</feature>
<dbReference type="EMBL" id="CP002160">
    <property type="protein sequence ID" value="ADL50057.1"/>
    <property type="molecule type" value="Genomic_DNA"/>
</dbReference>
<proteinExistence type="predicted"/>
<dbReference type="RefSeq" id="WP_010075178.1">
    <property type="nucleotide sequence ID" value="NC_014393.1"/>
</dbReference>